<gene>
    <name evidence="6" type="ORF">PV07_04617</name>
</gene>
<proteinExistence type="inferred from homology"/>
<accession>A0A0D1ZYF0</accession>
<dbReference type="OrthoDB" id="1933717at2759"/>
<evidence type="ECO:0000256" key="1">
    <source>
        <dbReference type="ARBA" id="ARBA00006484"/>
    </source>
</evidence>
<dbReference type="Proteomes" id="UP000054466">
    <property type="component" value="Unassembled WGS sequence"/>
</dbReference>
<sequence length="276" mass="30221">MAGKNVLITGGGRGIGKAIAFAFALAGVSTIVLVGRTESSLLATRKELLESARHRKAYPIMTDLQVITHVLDVSNNQLVKTVFKTIQREVGGTVDVLVSNAGYLPDFGLIADTDFREWWSGFEINLAGYFNVVQAYLKSPLSLTGHIISINSAAGHLRYDGMSSYSGAKNAALWLTDSVCEEYPNVFAVSMHPGVCETEMNAKNAGVPEEDINLPAHLAVWLTSPEGNFLRGRMIWSSWDVEEMMDRKQEILDGDLLRMTLRGYPISRGLGYSTDT</sequence>
<dbReference type="InterPro" id="IPR020904">
    <property type="entry name" value="Sc_DH/Rdtase_CS"/>
</dbReference>
<dbReference type="PANTHER" id="PTHR42901">
    <property type="entry name" value="ALCOHOL DEHYDROGENASE"/>
    <property type="match status" value="1"/>
</dbReference>
<evidence type="ECO:0000313" key="6">
    <source>
        <dbReference type="EMBL" id="KIW33126.1"/>
    </source>
</evidence>
<dbReference type="Pfam" id="PF00106">
    <property type="entry name" value="adh_short"/>
    <property type="match status" value="1"/>
</dbReference>
<comment type="similarity">
    <text evidence="1 4">Belongs to the short-chain dehydrogenases/reductases (SDR) family.</text>
</comment>
<dbReference type="PRINTS" id="PR00081">
    <property type="entry name" value="GDHRDH"/>
</dbReference>
<dbReference type="PROSITE" id="PS00061">
    <property type="entry name" value="ADH_SHORT"/>
    <property type="match status" value="1"/>
</dbReference>
<keyword evidence="5" id="KW-0812">Transmembrane</keyword>
<reference evidence="6 7" key="1">
    <citation type="submission" date="2015-01" db="EMBL/GenBank/DDBJ databases">
        <title>The Genome Sequence of Cladophialophora immunda CBS83496.</title>
        <authorList>
            <consortium name="The Broad Institute Genomics Platform"/>
            <person name="Cuomo C."/>
            <person name="de Hoog S."/>
            <person name="Gorbushina A."/>
            <person name="Stielow B."/>
            <person name="Teixiera M."/>
            <person name="Abouelleil A."/>
            <person name="Chapman S.B."/>
            <person name="Priest M."/>
            <person name="Young S.K."/>
            <person name="Wortman J."/>
            <person name="Nusbaum C."/>
            <person name="Birren B."/>
        </authorList>
    </citation>
    <scope>NUCLEOTIDE SEQUENCE [LARGE SCALE GENOMIC DNA]</scope>
    <source>
        <strain evidence="6 7">CBS 83496</strain>
    </source>
</reference>
<evidence type="ECO:0000313" key="7">
    <source>
        <dbReference type="Proteomes" id="UP000054466"/>
    </source>
</evidence>
<evidence type="ECO:0000256" key="2">
    <source>
        <dbReference type="ARBA" id="ARBA00022857"/>
    </source>
</evidence>
<name>A0A0D1ZYF0_9EURO</name>
<protein>
    <submittedName>
        <fullName evidence="6">Uncharacterized protein</fullName>
    </submittedName>
</protein>
<keyword evidence="2" id="KW-0521">NADP</keyword>
<keyword evidence="5" id="KW-1133">Transmembrane helix</keyword>
<dbReference type="EMBL" id="KN847041">
    <property type="protein sequence ID" value="KIW33126.1"/>
    <property type="molecule type" value="Genomic_DNA"/>
</dbReference>
<keyword evidence="3" id="KW-0560">Oxidoreductase</keyword>
<dbReference type="GeneID" id="27343811"/>
<keyword evidence="5" id="KW-0472">Membrane</keyword>
<dbReference type="Gene3D" id="3.40.50.720">
    <property type="entry name" value="NAD(P)-binding Rossmann-like Domain"/>
    <property type="match status" value="1"/>
</dbReference>
<evidence type="ECO:0000256" key="3">
    <source>
        <dbReference type="ARBA" id="ARBA00023002"/>
    </source>
</evidence>
<dbReference type="SUPFAM" id="SSF51735">
    <property type="entry name" value="NAD(P)-binding Rossmann-fold domains"/>
    <property type="match status" value="1"/>
</dbReference>
<dbReference type="InterPro" id="IPR036291">
    <property type="entry name" value="NAD(P)-bd_dom_sf"/>
</dbReference>
<evidence type="ECO:0000256" key="5">
    <source>
        <dbReference type="SAM" id="Phobius"/>
    </source>
</evidence>
<dbReference type="VEuPathDB" id="FungiDB:PV07_04617"/>
<dbReference type="PANTHER" id="PTHR42901:SF1">
    <property type="entry name" value="ALCOHOL DEHYDROGENASE"/>
    <property type="match status" value="1"/>
</dbReference>
<dbReference type="STRING" id="569365.A0A0D1ZYF0"/>
<dbReference type="HOGENOM" id="CLU_010194_8_2_1"/>
<keyword evidence="7" id="KW-1185">Reference proteome</keyword>
<dbReference type="InterPro" id="IPR002347">
    <property type="entry name" value="SDR_fam"/>
</dbReference>
<dbReference type="GO" id="GO:0016491">
    <property type="term" value="F:oxidoreductase activity"/>
    <property type="evidence" value="ECO:0007669"/>
    <property type="project" value="UniProtKB-KW"/>
</dbReference>
<dbReference type="AlphaFoldDB" id="A0A0D1ZYF0"/>
<organism evidence="6 7">
    <name type="scientific">Cladophialophora immunda</name>
    <dbReference type="NCBI Taxonomy" id="569365"/>
    <lineage>
        <taxon>Eukaryota</taxon>
        <taxon>Fungi</taxon>
        <taxon>Dikarya</taxon>
        <taxon>Ascomycota</taxon>
        <taxon>Pezizomycotina</taxon>
        <taxon>Eurotiomycetes</taxon>
        <taxon>Chaetothyriomycetidae</taxon>
        <taxon>Chaetothyriales</taxon>
        <taxon>Herpotrichiellaceae</taxon>
        <taxon>Cladophialophora</taxon>
    </lineage>
</organism>
<dbReference type="RefSeq" id="XP_016253342.1">
    <property type="nucleotide sequence ID" value="XM_016391440.1"/>
</dbReference>
<evidence type="ECO:0000256" key="4">
    <source>
        <dbReference type="RuleBase" id="RU000363"/>
    </source>
</evidence>
<feature type="transmembrane region" description="Helical" evidence="5">
    <location>
        <begin position="15"/>
        <end position="35"/>
    </location>
</feature>
<dbReference type="PRINTS" id="PR00080">
    <property type="entry name" value="SDRFAMILY"/>
</dbReference>
<dbReference type="CDD" id="cd05233">
    <property type="entry name" value="SDR_c"/>
    <property type="match status" value="1"/>
</dbReference>